<dbReference type="InterPro" id="IPR006527">
    <property type="entry name" value="F-box-assoc_dom_typ1"/>
</dbReference>
<evidence type="ECO:0000313" key="2">
    <source>
        <dbReference type="EMBL" id="CAI9772378.1"/>
    </source>
</evidence>
<feature type="domain" description="F-box" evidence="1">
    <location>
        <begin position="1"/>
        <end position="47"/>
    </location>
</feature>
<dbReference type="InterPro" id="IPR001810">
    <property type="entry name" value="F-box_dom"/>
</dbReference>
<dbReference type="Gene3D" id="1.20.1280.50">
    <property type="match status" value="1"/>
</dbReference>
<proteinExistence type="predicted"/>
<dbReference type="PANTHER" id="PTHR31672">
    <property type="entry name" value="BNACNNG10540D PROTEIN"/>
    <property type="match status" value="1"/>
</dbReference>
<dbReference type="InterPro" id="IPR050796">
    <property type="entry name" value="SCF_F-box_component"/>
</dbReference>
<evidence type="ECO:0000313" key="3">
    <source>
        <dbReference type="Proteomes" id="UP000834106"/>
    </source>
</evidence>
<accession>A0AAD2E160</accession>
<dbReference type="PROSITE" id="PS50181">
    <property type="entry name" value="FBOX"/>
    <property type="match status" value="1"/>
</dbReference>
<dbReference type="PANTHER" id="PTHR31672:SF13">
    <property type="entry name" value="F-BOX PROTEIN CPR30-LIKE"/>
    <property type="match status" value="1"/>
</dbReference>
<sequence length="211" mass="23858">MDLPEHIILEILLHLSVKGIVMCKCVCKTWQHLISSHHFTKHHFARSKALHVIESGQQVILKLDTKLKSPLLNVDAQEIAFHEGNTKRKRTINLDTKNHKIIIVNSSPSNADESTVSCGFGFCQQTNQYKVLRVLSQGKNQHAKSQIEGTTFYPYRVVEIHTLQTKSWRNIGFAPSFQSITSPTYLNGVLYWIGDGCSGKDLNGVLYWIGD</sequence>
<organism evidence="2 3">
    <name type="scientific">Fraxinus pennsylvanica</name>
    <dbReference type="NCBI Taxonomy" id="56036"/>
    <lineage>
        <taxon>Eukaryota</taxon>
        <taxon>Viridiplantae</taxon>
        <taxon>Streptophyta</taxon>
        <taxon>Embryophyta</taxon>
        <taxon>Tracheophyta</taxon>
        <taxon>Spermatophyta</taxon>
        <taxon>Magnoliopsida</taxon>
        <taxon>eudicotyledons</taxon>
        <taxon>Gunneridae</taxon>
        <taxon>Pentapetalae</taxon>
        <taxon>asterids</taxon>
        <taxon>lamiids</taxon>
        <taxon>Lamiales</taxon>
        <taxon>Oleaceae</taxon>
        <taxon>Oleeae</taxon>
        <taxon>Fraxinus</taxon>
    </lineage>
</organism>
<dbReference type="SUPFAM" id="SSF81383">
    <property type="entry name" value="F-box domain"/>
    <property type="match status" value="1"/>
</dbReference>
<dbReference type="AlphaFoldDB" id="A0AAD2E160"/>
<evidence type="ECO:0000259" key="1">
    <source>
        <dbReference type="PROSITE" id="PS50181"/>
    </source>
</evidence>
<keyword evidence="3" id="KW-1185">Reference proteome</keyword>
<reference evidence="2" key="1">
    <citation type="submission" date="2023-05" db="EMBL/GenBank/DDBJ databases">
        <authorList>
            <person name="Huff M."/>
        </authorList>
    </citation>
    <scope>NUCLEOTIDE SEQUENCE</scope>
</reference>
<dbReference type="SMART" id="SM00256">
    <property type="entry name" value="FBOX"/>
    <property type="match status" value="1"/>
</dbReference>
<gene>
    <name evidence="2" type="ORF">FPE_LOCUS19808</name>
</gene>
<dbReference type="Pfam" id="PF00646">
    <property type="entry name" value="F-box"/>
    <property type="match status" value="1"/>
</dbReference>
<dbReference type="InterPro" id="IPR036047">
    <property type="entry name" value="F-box-like_dom_sf"/>
</dbReference>
<dbReference type="EMBL" id="OU503047">
    <property type="protein sequence ID" value="CAI9772378.1"/>
    <property type="molecule type" value="Genomic_DNA"/>
</dbReference>
<dbReference type="Pfam" id="PF07734">
    <property type="entry name" value="FBA_1"/>
    <property type="match status" value="1"/>
</dbReference>
<name>A0AAD2E160_9LAMI</name>
<dbReference type="Proteomes" id="UP000834106">
    <property type="component" value="Chromosome 12"/>
</dbReference>
<protein>
    <recommendedName>
        <fullName evidence="1">F-box domain-containing protein</fullName>
    </recommendedName>
</protein>